<protein>
    <recommendedName>
        <fullName evidence="1">Calponin-homology (CH) domain-containing protein</fullName>
    </recommendedName>
</protein>
<dbReference type="OMA" id="VPSERWI"/>
<sequence length="407" mass="46913">MEKCPLLLCLKWSIAIIYHCFHAELEKVFEDEKVRKSESFSLSGHVKSILEQSVFPAEGTEEYAFFQKVITAVQNWFTLFGWSKGPNPISIPRSLRRDVCKIQMTSSDEKLKQNFGKDIKTIYDMLLHLSGQLLPGISSSQSLPFDPIQRVVQLHWQHATMINFLNFAKDRRAERCGQDEDKIYVLDNNLFEAMSKRAWTDVLLQIYKILVLQRVSVLEDNKQCGSENAENVPQISAAPLSSNIYSSSERILLIWMNRQFERARKIVWKDCTKGGIPFARWIVNFDRDLLDGLVLAAQVANYCPYLISTHFVNMYTDPQSPEQYLHNCLILVNAFHAISFDIDILVSGLTSSFGLQYILFYVQSVSQDNRLKSKDMSFFHNLNTFNVLKFCRLVELPSLYTQSVLLC</sequence>
<dbReference type="GO" id="GO:0007288">
    <property type="term" value="P:sperm axoneme assembly"/>
    <property type="evidence" value="ECO:0007669"/>
    <property type="project" value="TreeGrafter"/>
</dbReference>
<evidence type="ECO:0000259" key="1">
    <source>
        <dbReference type="PROSITE" id="PS50021"/>
    </source>
</evidence>
<evidence type="ECO:0000313" key="2">
    <source>
        <dbReference type="Ensembl" id="ENSSMRP00000029727.1"/>
    </source>
</evidence>
<dbReference type="SUPFAM" id="SSF47576">
    <property type="entry name" value="Calponin-homology domain, CH-domain"/>
    <property type="match status" value="1"/>
</dbReference>
<proteinExistence type="predicted"/>
<reference evidence="2" key="1">
    <citation type="submission" date="2025-08" db="UniProtKB">
        <authorList>
            <consortium name="Ensembl"/>
        </authorList>
    </citation>
    <scope>IDENTIFICATION</scope>
</reference>
<reference evidence="2" key="2">
    <citation type="submission" date="2025-09" db="UniProtKB">
        <authorList>
            <consortium name="Ensembl"/>
        </authorList>
    </citation>
    <scope>IDENTIFICATION</scope>
</reference>
<dbReference type="Proteomes" id="UP000694421">
    <property type="component" value="Unplaced"/>
</dbReference>
<dbReference type="GO" id="GO:0005929">
    <property type="term" value="C:cilium"/>
    <property type="evidence" value="ECO:0007669"/>
    <property type="project" value="TreeGrafter"/>
</dbReference>
<accession>A0A8D0ED57</accession>
<dbReference type="PANTHER" id="PTHR45912">
    <property type="entry name" value="CILIA- AND FLAGELLA-ASSOCIATED PROTEIN 47"/>
    <property type="match status" value="1"/>
</dbReference>
<feature type="domain" description="Calponin-homology (CH)" evidence="1">
    <location>
        <begin position="246"/>
        <end position="370"/>
    </location>
</feature>
<dbReference type="GeneTree" id="ENSGT00940000163254"/>
<dbReference type="PANTHER" id="PTHR45912:SF3">
    <property type="entry name" value="CILIA- AND FLAGELLA-ASSOCIATED PROTEIN 47"/>
    <property type="match status" value="1"/>
</dbReference>
<evidence type="ECO:0000313" key="3">
    <source>
        <dbReference type="Proteomes" id="UP000694421"/>
    </source>
</evidence>
<keyword evidence="3" id="KW-1185">Reference proteome</keyword>
<name>A0A8D0ED57_SALMN</name>
<dbReference type="InterPro" id="IPR036872">
    <property type="entry name" value="CH_dom_sf"/>
</dbReference>
<dbReference type="AlphaFoldDB" id="A0A8D0ED57"/>
<organism evidence="2 3">
    <name type="scientific">Salvator merianae</name>
    <name type="common">Argentine black and white tegu</name>
    <name type="synonym">Tupinambis merianae</name>
    <dbReference type="NCBI Taxonomy" id="96440"/>
    <lineage>
        <taxon>Eukaryota</taxon>
        <taxon>Metazoa</taxon>
        <taxon>Chordata</taxon>
        <taxon>Craniata</taxon>
        <taxon>Vertebrata</taxon>
        <taxon>Euteleostomi</taxon>
        <taxon>Lepidosauria</taxon>
        <taxon>Squamata</taxon>
        <taxon>Bifurcata</taxon>
        <taxon>Unidentata</taxon>
        <taxon>Episquamata</taxon>
        <taxon>Laterata</taxon>
        <taxon>Teiioidea</taxon>
        <taxon>Teiidae</taxon>
        <taxon>Salvator</taxon>
    </lineage>
</organism>
<dbReference type="PROSITE" id="PS50021">
    <property type="entry name" value="CH"/>
    <property type="match status" value="1"/>
</dbReference>
<dbReference type="Ensembl" id="ENSSMRT00000034696.1">
    <property type="protein sequence ID" value="ENSSMRP00000029727.1"/>
    <property type="gene ID" value="ENSSMRG00000022856.1"/>
</dbReference>
<dbReference type="InterPro" id="IPR001715">
    <property type="entry name" value="CH_dom"/>
</dbReference>